<accession>A1DK60</accession>
<dbReference type="eggNOG" id="ENOG502S91F">
    <property type="taxonomic scope" value="Eukaryota"/>
</dbReference>
<evidence type="ECO:0000313" key="3">
    <source>
        <dbReference type="EMBL" id="EAW17099.1"/>
    </source>
</evidence>
<feature type="compositionally biased region" description="Polar residues" evidence="2">
    <location>
        <begin position="375"/>
        <end position="385"/>
    </location>
</feature>
<dbReference type="HOGENOM" id="CLU_475739_0_0_1"/>
<keyword evidence="1" id="KW-0175">Coiled coil</keyword>
<feature type="region of interest" description="Disordered" evidence="2">
    <location>
        <begin position="126"/>
        <end position="161"/>
    </location>
</feature>
<name>A1DK60_NEOFI</name>
<dbReference type="AlphaFoldDB" id="A1DK60"/>
<proteinExistence type="predicted"/>
<keyword evidence="4" id="KW-1185">Reference proteome</keyword>
<dbReference type="Proteomes" id="UP000006702">
    <property type="component" value="Unassembled WGS sequence"/>
</dbReference>
<protein>
    <submittedName>
        <fullName evidence="3">Uncharacterized protein</fullName>
    </submittedName>
</protein>
<dbReference type="EMBL" id="DS027697">
    <property type="protein sequence ID" value="EAW17099.1"/>
    <property type="molecule type" value="Genomic_DNA"/>
</dbReference>
<dbReference type="GeneID" id="4585155"/>
<gene>
    <name evidence="3" type="ORF">NFIA_004570</name>
</gene>
<feature type="compositionally biased region" description="Basic and acidic residues" evidence="2">
    <location>
        <begin position="515"/>
        <end position="530"/>
    </location>
</feature>
<sequence>MKWKYMGHSESTVELYIVVQCDKTVSKKVKDFFAQEHVARDLGTDFRLHVVEEALTRFAASNDIRAFGNFRLRNTLCGVKVQLSLSGMSRTATIGGLIMVTTTKETLFGITAGHPLSELREQIEEPLTPPDESGTDDGFGDHESETLPETGGEESLHGDSADEHGLRVDLGRVTHDSFLSGMTTGGNHDWALIELKHENWLPNRLDAPSNSETAGKTIVQRERRGDVVDLFCPEQQSNFSVQPAVAITCRGIQRGTLTQNNSSVLMYPGKAFVETLEFTPDSNSALGFGDSGCWVVNELTGEVYGHIVSMDAFGEAYVMPIQGMLSDIQVHLQAEKVNLPTSEGIALLQSLNTQSVTKKDQPMPSRSDLPRQAEVQDTVSYPETQQETERTRALLENSNHDARVVSDGDPVQHRLSDRSELLWRELSQEQTQHAHTRANLEQHIMRVSETLWETRQTVRGLECELSHEREMKEALERQLSHEREMKEALERQLSNERKVWKGLERELFERERRKGLETAEKRESSEERKERARKRLHEGSTIHINEGGTVFNATRGETGVFGIGGNKGVHRYE</sequence>
<evidence type="ECO:0000256" key="1">
    <source>
        <dbReference type="SAM" id="Coils"/>
    </source>
</evidence>
<evidence type="ECO:0000256" key="2">
    <source>
        <dbReference type="SAM" id="MobiDB-lite"/>
    </source>
</evidence>
<feature type="region of interest" description="Disordered" evidence="2">
    <location>
        <begin position="515"/>
        <end position="539"/>
    </location>
</feature>
<dbReference type="KEGG" id="nfi:NFIA_004570"/>
<dbReference type="RefSeq" id="XP_001258996.1">
    <property type="nucleotide sequence ID" value="XM_001258995.1"/>
</dbReference>
<feature type="coiled-coil region" evidence="1">
    <location>
        <begin position="458"/>
        <end position="506"/>
    </location>
</feature>
<dbReference type="VEuPathDB" id="FungiDB:NFIA_004570"/>
<reference evidence="4" key="1">
    <citation type="journal article" date="2008" name="PLoS Genet.">
        <title>Genomic islands in the pathogenic filamentous fungus Aspergillus fumigatus.</title>
        <authorList>
            <person name="Fedorova N.D."/>
            <person name="Khaldi N."/>
            <person name="Joardar V.S."/>
            <person name="Maiti R."/>
            <person name="Amedeo P."/>
            <person name="Anderson M.J."/>
            <person name="Crabtree J."/>
            <person name="Silva J.C."/>
            <person name="Badger J.H."/>
            <person name="Albarraq A."/>
            <person name="Angiuoli S."/>
            <person name="Bussey H."/>
            <person name="Bowyer P."/>
            <person name="Cotty P.J."/>
            <person name="Dyer P.S."/>
            <person name="Egan A."/>
            <person name="Galens K."/>
            <person name="Fraser-Liggett C.M."/>
            <person name="Haas B.J."/>
            <person name="Inman J.M."/>
            <person name="Kent R."/>
            <person name="Lemieux S."/>
            <person name="Malavazi I."/>
            <person name="Orvis J."/>
            <person name="Roemer T."/>
            <person name="Ronning C.M."/>
            <person name="Sundaram J.P."/>
            <person name="Sutton G."/>
            <person name="Turner G."/>
            <person name="Venter J.C."/>
            <person name="White O.R."/>
            <person name="Whitty B.R."/>
            <person name="Youngman P."/>
            <person name="Wolfe K.H."/>
            <person name="Goldman G.H."/>
            <person name="Wortman J.R."/>
            <person name="Jiang B."/>
            <person name="Denning D.W."/>
            <person name="Nierman W.C."/>
        </authorList>
    </citation>
    <scope>NUCLEOTIDE SEQUENCE [LARGE SCALE GENOMIC DNA]</scope>
    <source>
        <strain evidence="4">ATCC 1020 / DSM 3700 / CBS 544.65 / FGSC A1164 / JCM 1740 / NRRL 181 / WB 181</strain>
    </source>
</reference>
<evidence type="ECO:0000313" key="4">
    <source>
        <dbReference type="Proteomes" id="UP000006702"/>
    </source>
</evidence>
<dbReference type="STRING" id="331117.A1DK60"/>
<feature type="region of interest" description="Disordered" evidence="2">
    <location>
        <begin position="354"/>
        <end position="388"/>
    </location>
</feature>
<dbReference type="OrthoDB" id="4478627at2759"/>
<organism evidence="3 4">
    <name type="scientific">Neosartorya fischeri (strain ATCC 1020 / DSM 3700 / CBS 544.65 / FGSC A1164 / JCM 1740 / NRRL 181 / WB 181)</name>
    <name type="common">Aspergillus fischerianus</name>
    <dbReference type="NCBI Taxonomy" id="331117"/>
    <lineage>
        <taxon>Eukaryota</taxon>
        <taxon>Fungi</taxon>
        <taxon>Dikarya</taxon>
        <taxon>Ascomycota</taxon>
        <taxon>Pezizomycotina</taxon>
        <taxon>Eurotiomycetes</taxon>
        <taxon>Eurotiomycetidae</taxon>
        <taxon>Eurotiales</taxon>
        <taxon>Aspergillaceae</taxon>
        <taxon>Aspergillus</taxon>
        <taxon>Aspergillus subgen. Fumigati</taxon>
    </lineage>
</organism>